<dbReference type="EMBL" id="FQVN01000001">
    <property type="protein sequence ID" value="SHE70382.1"/>
    <property type="molecule type" value="Genomic_DNA"/>
</dbReference>
<dbReference type="Proteomes" id="UP000184501">
    <property type="component" value="Unassembled WGS sequence"/>
</dbReference>
<dbReference type="InterPro" id="IPR013325">
    <property type="entry name" value="RNA_pol_sigma_r2"/>
</dbReference>
<dbReference type="InterPro" id="IPR013249">
    <property type="entry name" value="RNA_pol_sigma70_r4_t2"/>
</dbReference>
<dbReference type="PANTHER" id="PTHR43133">
    <property type="entry name" value="RNA POLYMERASE ECF-TYPE SIGMA FACTO"/>
    <property type="match status" value="1"/>
</dbReference>
<dbReference type="RefSeq" id="WP_234995516.1">
    <property type="nucleotide sequence ID" value="NZ_FQVN01000001.1"/>
</dbReference>
<dbReference type="GO" id="GO:0006950">
    <property type="term" value="P:response to stress"/>
    <property type="evidence" value="ECO:0007669"/>
    <property type="project" value="UniProtKB-ARBA"/>
</dbReference>
<evidence type="ECO:0000256" key="7">
    <source>
        <dbReference type="SAM" id="MobiDB-lite"/>
    </source>
</evidence>
<protein>
    <recommendedName>
        <fullName evidence="6">RNA polymerase sigma factor</fullName>
    </recommendedName>
</protein>
<feature type="domain" description="RNA polymerase sigma factor 70 region 4 type 2" evidence="9">
    <location>
        <begin position="134"/>
        <end position="185"/>
    </location>
</feature>
<name>A0A1M4VNJ4_STRHI</name>
<dbReference type="CDD" id="cd06171">
    <property type="entry name" value="Sigma70_r4"/>
    <property type="match status" value="1"/>
</dbReference>
<keyword evidence="4 6" id="KW-0238">DNA-binding</keyword>
<dbReference type="STRING" id="2017.SAMN05444320_101827"/>
<evidence type="ECO:0000256" key="1">
    <source>
        <dbReference type="ARBA" id="ARBA00010641"/>
    </source>
</evidence>
<keyword evidence="2 6" id="KW-0805">Transcription regulation</keyword>
<dbReference type="PROSITE" id="PS01063">
    <property type="entry name" value="SIGMA70_ECF"/>
    <property type="match status" value="1"/>
</dbReference>
<evidence type="ECO:0000256" key="5">
    <source>
        <dbReference type="ARBA" id="ARBA00023163"/>
    </source>
</evidence>
<dbReference type="GO" id="GO:0016987">
    <property type="term" value="F:sigma factor activity"/>
    <property type="evidence" value="ECO:0007669"/>
    <property type="project" value="UniProtKB-KW"/>
</dbReference>
<evidence type="ECO:0000256" key="6">
    <source>
        <dbReference type="RuleBase" id="RU000716"/>
    </source>
</evidence>
<evidence type="ECO:0000259" key="9">
    <source>
        <dbReference type="Pfam" id="PF08281"/>
    </source>
</evidence>
<evidence type="ECO:0000256" key="2">
    <source>
        <dbReference type="ARBA" id="ARBA00023015"/>
    </source>
</evidence>
<dbReference type="GO" id="GO:0003677">
    <property type="term" value="F:DNA binding"/>
    <property type="evidence" value="ECO:0007669"/>
    <property type="project" value="UniProtKB-KW"/>
</dbReference>
<dbReference type="Pfam" id="PF08281">
    <property type="entry name" value="Sigma70_r4_2"/>
    <property type="match status" value="1"/>
</dbReference>
<organism evidence="10 11">
    <name type="scientific">Streptoalloteichus hindustanus</name>
    <dbReference type="NCBI Taxonomy" id="2017"/>
    <lineage>
        <taxon>Bacteria</taxon>
        <taxon>Bacillati</taxon>
        <taxon>Actinomycetota</taxon>
        <taxon>Actinomycetes</taxon>
        <taxon>Pseudonocardiales</taxon>
        <taxon>Pseudonocardiaceae</taxon>
        <taxon>Streptoalloteichus</taxon>
    </lineage>
</organism>
<dbReference type="PANTHER" id="PTHR43133:SF8">
    <property type="entry name" value="RNA POLYMERASE SIGMA FACTOR HI_1459-RELATED"/>
    <property type="match status" value="1"/>
</dbReference>
<dbReference type="InterPro" id="IPR014284">
    <property type="entry name" value="RNA_pol_sigma-70_dom"/>
</dbReference>
<feature type="region of interest" description="Disordered" evidence="7">
    <location>
        <begin position="99"/>
        <end position="118"/>
    </location>
</feature>
<dbReference type="NCBIfam" id="TIGR02937">
    <property type="entry name" value="sigma70-ECF"/>
    <property type="match status" value="1"/>
</dbReference>
<dbReference type="SUPFAM" id="SSF88946">
    <property type="entry name" value="Sigma2 domain of RNA polymerase sigma factors"/>
    <property type="match status" value="1"/>
</dbReference>
<gene>
    <name evidence="10" type="ORF">SAMN05444320_101827</name>
</gene>
<reference evidence="10 11" key="1">
    <citation type="submission" date="2016-11" db="EMBL/GenBank/DDBJ databases">
        <authorList>
            <person name="Jaros S."/>
            <person name="Januszkiewicz K."/>
            <person name="Wedrychowicz H."/>
        </authorList>
    </citation>
    <scope>NUCLEOTIDE SEQUENCE [LARGE SCALE GENOMIC DNA]</scope>
    <source>
        <strain evidence="10 11">DSM 44523</strain>
    </source>
</reference>
<dbReference type="SUPFAM" id="SSF88659">
    <property type="entry name" value="Sigma3 and sigma4 domains of RNA polymerase sigma factors"/>
    <property type="match status" value="1"/>
</dbReference>
<feature type="domain" description="RNA polymerase sigma-70 region 2" evidence="8">
    <location>
        <begin position="30"/>
        <end position="96"/>
    </location>
</feature>
<dbReference type="Pfam" id="PF04542">
    <property type="entry name" value="Sigma70_r2"/>
    <property type="match status" value="1"/>
</dbReference>
<dbReference type="Gene3D" id="1.10.1740.10">
    <property type="match status" value="1"/>
</dbReference>
<dbReference type="AlphaFoldDB" id="A0A1M4VNJ4"/>
<keyword evidence="5 6" id="KW-0804">Transcription</keyword>
<dbReference type="InterPro" id="IPR007627">
    <property type="entry name" value="RNA_pol_sigma70_r2"/>
</dbReference>
<evidence type="ECO:0000259" key="8">
    <source>
        <dbReference type="Pfam" id="PF04542"/>
    </source>
</evidence>
<sequence>MERGLAPTVVDDATLATRAAHGDIVAFETLLRRHSDRVLGLALRTLGDRAESEDVTQEVFVIAWRRLGELAEPAAVRTWLFRIAHRRCLAVLRQRRDRRTDPVGTLPEPGGEAVSGGAAADPARVAEASAGVAALRRALAGLPPPQRAVWLLAEVDGLSYAEIARVVGVSDQAVRGRLSRARASLAEAMRAWR</sequence>
<dbReference type="InterPro" id="IPR036388">
    <property type="entry name" value="WH-like_DNA-bd_sf"/>
</dbReference>
<proteinExistence type="inferred from homology"/>
<comment type="similarity">
    <text evidence="1 6">Belongs to the sigma-70 factor family. ECF subfamily.</text>
</comment>
<evidence type="ECO:0000313" key="11">
    <source>
        <dbReference type="Proteomes" id="UP000184501"/>
    </source>
</evidence>
<keyword evidence="3 6" id="KW-0731">Sigma factor</keyword>
<dbReference type="GO" id="GO:0006352">
    <property type="term" value="P:DNA-templated transcription initiation"/>
    <property type="evidence" value="ECO:0007669"/>
    <property type="project" value="InterPro"/>
</dbReference>
<evidence type="ECO:0000256" key="3">
    <source>
        <dbReference type="ARBA" id="ARBA00023082"/>
    </source>
</evidence>
<dbReference type="InterPro" id="IPR013324">
    <property type="entry name" value="RNA_pol_sigma_r3/r4-like"/>
</dbReference>
<keyword evidence="11" id="KW-1185">Reference proteome</keyword>
<dbReference type="InterPro" id="IPR039425">
    <property type="entry name" value="RNA_pol_sigma-70-like"/>
</dbReference>
<evidence type="ECO:0000256" key="4">
    <source>
        <dbReference type="ARBA" id="ARBA00023125"/>
    </source>
</evidence>
<accession>A0A1M4VNJ4</accession>
<evidence type="ECO:0000313" key="10">
    <source>
        <dbReference type="EMBL" id="SHE70382.1"/>
    </source>
</evidence>
<dbReference type="Gene3D" id="1.10.10.10">
    <property type="entry name" value="Winged helix-like DNA-binding domain superfamily/Winged helix DNA-binding domain"/>
    <property type="match status" value="1"/>
</dbReference>
<dbReference type="InterPro" id="IPR000838">
    <property type="entry name" value="RNA_pol_sigma70_ECF_CS"/>
</dbReference>